<dbReference type="Proteomes" id="UP001589894">
    <property type="component" value="Unassembled WGS sequence"/>
</dbReference>
<dbReference type="PROSITE" id="PS00061">
    <property type="entry name" value="ADH_SHORT"/>
    <property type="match status" value="1"/>
</dbReference>
<dbReference type="PANTHER" id="PTHR42879:SF2">
    <property type="entry name" value="3-OXOACYL-[ACYL-CARRIER-PROTEIN] REDUCTASE FABG"/>
    <property type="match status" value="1"/>
</dbReference>
<sequence>MTAEPLRDPGAGLQPRADVAGSHVVRLDLTGRTALVTGGGSGIGRACAVRLASAGATVLVVDRNVEAAKAVAAETGGRAEGLDLADPDAVDRIDADLDVVVNNAGLQHVAPVPDFPPDRFDYLHRVMVDAPFRIVRRALPHMYERGWGRIINISSVHGLRASPYKAAYVSAKHAVEGLSKVIALEGAEHGVTANCVNPAYVRTPLVEDQIADQAASHGIPESEVIEKIMLARAAIKRLVEPEEVAELVAYLCSPVAGFITGASLPLDGGWTAS</sequence>
<evidence type="ECO:0000313" key="3">
    <source>
        <dbReference type="Proteomes" id="UP001589894"/>
    </source>
</evidence>
<dbReference type="InterPro" id="IPR036291">
    <property type="entry name" value="NAD(P)-bd_dom_sf"/>
</dbReference>
<dbReference type="EC" id="1.1.1.30" evidence="2"/>
<dbReference type="InterPro" id="IPR050259">
    <property type="entry name" value="SDR"/>
</dbReference>
<dbReference type="SUPFAM" id="SSF51735">
    <property type="entry name" value="NAD(P)-binding Rossmann-fold domains"/>
    <property type="match status" value="1"/>
</dbReference>
<keyword evidence="3" id="KW-1185">Reference proteome</keyword>
<dbReference type="NCBIfam" id="TIGR01963">
    <property type="entry name" value="PHB_DH"/>
    <property type="match status" value="1"/>
</dbReference>
<dbReference type="GO" id="GO:0003858">
    <property type="term" value="F:3-hydroxybutyrate dehydrogenase activity"/>
    <property type="evidence" value="ECO:0007669"/>
    <property type="project" value="UniProtKB-EC"/>
</dbReference>
<keyword evidence="2" id="KW-0560">Oxidoreductase</keyword>
<dbReference type="Gene3D" id="3.40.50.720">
    <property type="entry name" value="NAD(P)-binding Rossmann-like Domain"/>
    <property type="match status" value="1"/>
</dbReference>
<comment type="caution">
    <text evidence="2">The sequence shown here is derived from an EMBL/GenBank/DDBJ whole genome shotgun (WGS) entry which is preliminary data.</text>
</comment>
<reference evidence="2 3" key="1">
    <citation type="submission" date="2024-09" db="EMBL/GenBank/DDBJ databases">
        <authorList>
            <person name="Sun Q."/>
            <person name="Mori K."/>
        </authorList>
    </citation>
    <scope>NUCLEOTIDE SEQUENCE [LARGE SCALE GENOMIC DNA]</scope>
    <source>
        <strain evidence="2 3">TBRC 2205</strain>
    </source>
</reference>
<comment type="similarity">
    <text evidence="1">Belongs to the short-chain dehydrogenases/reductases (SDR) family.</text>
</comment>
<gene>
    <name evidence="2" type="ORF">ACFFHU_21685</name>
</gene>
<accession>A0ABV6P198</accession>
<name>A0ABV6P198_9ACTN</name>
<dbReference type="PRINTS" id="PR00081">
    <property type="entry name" value="GDHRDH"/>
</dbReference>
<proteinExistence type="inferred from homology"/>
<dbReference type="EMBL" id="JBHLUE010000017">
    <property type="protein sequence ID" value="MFC0566739.1"/>
    <property type="molecule type" value="Genomic_DNA"/>
</dbReference>
<dbReference type="InterPro" id="IPR020904">
    <property type="entry name" value="Sc_DH/Rdtase_CS"/>
</dbReference>
<protein>
    <submittedName>
        <fullName evidence="2">3-hydroxybutyrate dehydrogenase</fullName>
        <ecNumber evidence="2">1.1.1.30</ecNumber>
    </submittedName>
</protein>
<dbReference type="RefSeq" id="WP_377341652.1">
    <property type="nucleotide sequence ID" value="NZ_JBHLUE010000017.1"/>
</dbReference>
<dbReference type="PANTHER" id="PTHR42879">
    <property type="entry name" value="3-OXOACYL-(ACYL-CARRIER-PROTEIN) REDUCTASE"/>
    <property type="match status" value="1"/>
</dbReference>
<organism evidence="2 3">
    <name type="scientific">Plantactinospora siamensis</name>
    <dbReference type="NCBI Taxonomy" id="555372"/>
    <lineage>
        <taxon>Bacteria</taxon>
        <taxon>Bacillati</taxon>
        <taxon>Actinomycetota</taxon>
        <taxon>Actinomycetes</taxon>
        <taxon>Micromonosporales</taxon>
        <taxon>Micromonosporaceae</taxon>
        <taxon>Plantactinospora</taxon>
    </lineage>
</organism>
<evidence type="ECO:0000256" key="1">
    <source>
        <dbReference type="ARBA" id="ARBA00006484"/>
    </source>
</evidence>
<dbReference type="PRINTS" id="PR00080">
    <property type="entry name" value="SDRFAMILY"/>
</dbReference>
<dbReference type="InterPro" id="IPR002347">
    <property type="entry name" value="SDR_fam"/>
</dbReference>
<dbReference type="InterPro" id="IPR011294">
    <property type="entry name" value="3-OHbutyrate_DH"/>
</dbReference>
<evidence type="ECO:0000313" key="2">
    <source>
        <dbReference type="EMBL" id="MFC0566739.1"/>
    </source>
</evidence>
<dbReference type="Pfam" id="PF13561">
    <property type="entry name" value="adh_short_C2"/>
    <property type="match status" value="1"/>
</dbReference>
<dbReference type="NCBIfam" id="NF009093">
    <property type="entry name" value="PRK12429.1"/>
    <property type="match status" value="1"/>
</dbReference>